<evidence type="ECO:0000256" key="1">
    <source>
        <dbReference type="SAM" id="Phobius"/>
    </source>
</evidence>
<sequence length="37" mass="4060">MLDPFFYNLEGIHFSIGVLVFAVGSPLFIKGTLLCTV</sequence>
<comment type="caution">
    <text evidence="2">The sequence shown here is derived from an EMBL/GenBank/DDBJ whole genome shotgun (WGS) entry which is preliminary data.</text>
</comment>
<dbReference type="AlphaFoldDB" id="R9A408"/>
<keyword evidence="1" id="KW-0812">Transmembrane</keyword>
<keyword evidence="3" id="KW-1185">Reference proteome</keyword>
<reference evidence="2" key="1">
    <citation type="submission" date="2013-04" db="EMBL/GenBank/DDBJ databases">
        <authorList>
            <person name="Harkins D.M."/>
            <person name="Durkin A.S."/>
            <person name="Brinkac L.M."/>
            <person name="Haft D.H."/>
            <person name="Selengut J.D."/>
            <person name="Sanka R."/>
            <person name="DePew J."/>
            <person name="Purushe J."/>
            <person name="Galloway R.L."/>
            <person name="Vinetz J.M."/>
            <person name="Sutton G.G."/>
            <person name="Nierman W.C."/>
            <person name="Fouts D.E."/>
        </authorList>
    </citation>
    <scope>NUCLEOTIDE SEQUENCE [LARGE SCALE GENOMIC DNA]</scope>
    <source>
        <strain evidence="2">CDC</strain>
    </source>
</reference>
<proteinExistence type="predicted"/>
<gene>
    <name evidence="2" type="ORF">LEP1GSC195_2093</name>
</gene>
<dbReference type="STRING" id="1218599.LEP1GSC195_2093"/>
<accession>R9A408</accession>
<organism evidence="2 3">
    <name type="scientific">Leptospira wolbachii serovar Codice str. CDC</name>
    <dbReference type="NCBI Taxonomy" id="1218599"/>
    <lineage>
        <taxon>Bacteria</taxon>
        <taxon>Pseudomonadati</taxon>
        <taxon>Spirochaetota</taxon>
        <taxon>Spirochaetia</taxon>
        <taxon>Leptospirales</taxon>
        <taxon>Leptospiraceae</taxon>
        <taxon>Leptospira</taxon>
    </lineage>
</organism>
<evidence type="ECO:0000313" key="2">
    <source>
        <dbReference type="EMBL" id="EOQ96822.1"/>
    </source>
</evidence>
<dbReference type="Proteomes" id="UP000013984">
    <property type="component" value="Unassembled WGS sequence"/>
</dbReference>
<keyword evidence="1" id="KW-1133">Transmembrane helix</keyword>
<dbReference type="EMBL" id="AOGZ02000014">
    <property type="protein sequence ID" value="EOQ96822.1"/>
    <property type="molecule type" value="Genomic_DNA"/>
</dbReference>
<protein>
    <submittedName>
        <fullName evidence="2">Uncharacterized protein</fullName>
    </submittedName>
</protein>
<evidence type="ECO:0000313" key="3">
    <source>
        <dbReference type="Proteomes" id="UP000013984"/>
    </source>
</evidence>
<feature type="transmembrane region" description="Helical" evidence="1">
    <location>
        <begin position="12"/>
        <end position="29"/>
    </location>
</feature>
<keyword evidence="1" id="KW-0472">Membrane</keyword>
<name>R9A408_9LEPT</name>